<evidence type="ECO:0000313" key="2">
    <source>
        <dbReference type="Proteomes" id="UP000664369"/>
    </source>
</evidence>
<reference evidence="1 2" key="1">
    <citation type="submission" date="2021-03" db="EMBL/GenBank/DDBJ databases">
        <authorList>
            <person name="Kim M.K."/>
        </authorList>
    </citation>
    <scope>NUCLEOTIDE SEQUENCE [LARGE SCALE GENOMIC DNA]</scope>
    <source>
        <strain evidence="1 2">BT442</strain>
    </source>
</reference>
<keyword evidence="2" id="KW-1185">Reference proteome</keyword>
<evidence type="ECO:0000313" key="1">
    <source>
        <dbReference type="EMBL" id="MBO2011553.1"/>
    </source>
</evidence>
<accession>A0ABS3QKL3</accession>
<comment type="caution">
    <text evidence="1">The sequence shown here is derived from an EMBL/GenBank/DDBJ whole genome shotgun (WGS) entry which is preliminary data.</text>
</comment>
<name>A0ABS3QKL3_9BACT</name>
<dbReference type="RefSeq" id="WP_208177247.1">
    <property type="nucleotide sequence ID" value="NZ_JAGETZ010000012.1"/>
</dbReference>
<dbReference type="Proteomes" id="UP000664369">
    <property type="component" value="Unassembled WGS sequence"/>
</dbReference>
<protein>
    <recommendedName>
        <fullName evidence="3">YbjN domain-containing protein</fullName>
    </recommendedName>
</protein>
<evidence type="ECO:0008006" key="3">
    <source>
        <dbReference type="Google" id="ProtNLM"/>
    </source>
</evidence>
<organism evidence="1 2">
    <name type="scientific">Hymenobacter negativus</name>
    <dbReference type="NCBI Taxonomy" id="2795026"/>
    <lineage>
        <taxon>Bacteria</taxon>
        <taxon>Pseudomonadati</taxon>
        <taxon>Bacteroidota</taxon>
        <taxon>Cytophagia</taxon>
        <taxon>Cytophagales</taxon>
        <taxon>Hymenobacteraceae</taxon>
        <taxon>Hymenobacter</taxon>
    </lineage>
</organism>
<sequence>MKTDEQLKKPEAEAFLAEARKLAEKFAWTHQDMKRKKEVVLVARIDADDSFERFVWIYDTHRTMLKCMLVGRVTIPVRKLGAVLKLCALVNEGLPFGCLEYSFGERILVFRDSADMGWGPLAQVVVDVTERTLNLGRRYADAIQAVLEGTNPQEAVGIADKP</sequence>
<gene>
    <name evidence="1" type="ORF">J4E00_20980</name>
</gene>
<dbReference type="EMBL" id="JAGETZ010000012">
    <property type="protein sequence ID" value="MBO2011553.1"/>
    <property type="molecule type" value="Genomic_DNA"/>
</dbReference>
<proteinExistence type="predicted"/>